<dbReference type="HOGENOM" id="CLU_106283_0_0_5"/>
<protein>
    <submittedName>
        <fullName evidence="1">Uncharacterized protein</fullName>
    </submittedName>
</protein>
<dbReference type="Proteomes" id="UP000005307">
    <property type="component" value="Chromosome"/>
</dbReference>
<accession>M9R0R0</accession>
<evidence type="ECO:0000313" key="2">
    <source>
        <dbReference type="Proteomes" id="UP000005307"/>
    </source>
</evidence>
<proteinExistence type="predicted"/>
<dbReference type="PROSITE" id="PS51257">
    <property type="entry name" value="PROKAR_LIPOPROTEIN"/>
    <property type="match status" value="1"/>
</dbReference>
<dbReference type="STRING" id="391626.OAN307_c05010"/>
<name>M9R0R0_9RHOB</name>
<sequence length="227" mass="23126">MWVRGCNLVVCLIGLGGCEGGADGVMGRLASIVSAPSATSQGIRTLSLLGGNVRVRGPDGYCVDQTASDARRGFAVLAGCALLSDGAAVMPNLDGLITVQFGAESTASVTDNEEAFAMFLTTDIGLGLLAGNGNAANVSQAVTITDRAGVLVRFHDTSGPAFAGTAGPQWRGFLDINGRLATISVLSFERAVLSRAEGERLLVVAMAELAEANAPTVAPQATRDDNG</sequence>
<dbReference type="AlphaFoldDB" id="M9R0R0"/>
<dbReference type="RefSeq" id="WP_015498288.1">
    <property type="nucleotide sequence ID" value="NC_020911.1"/>
</dbReference>
<dbReference type="KEGG" id="oat:OAN307_c05010"/>
<keyword evidence="2" id="KW-1185">Reference proteome</keyword>
<dbReference type="EMBL" id="CP003740">
    <property type="protein sequence ID" value="AGI66239.1"/>
    <property type="molecule type" value="Genomic_DNA"/>
</dbReference>
<evidence type="ECO:0000313" key="1">
    <source>
        <dbReference type="EMBL" id="AGI66239.1"/>
    </source>
</evidence>
<dbReference type="OrthoDB" id="7877343at2"/>
<organism evidence="1 2">
    <name type="scientific">Octadecabacter antarcticus 307</name>
    <dbReference type="NCBI Taxonomy" id="391626"/>
    <lineage>
        <taxon>Bacteria</taxon>
        <taxon>Pseudomonadati</taxon>
        <taxon>Pseudomonadota</taxon>
        <taxon>Alphaproteobacteria</taxon>
        <taxon>Rhodobacterales</taxon>
        <taxon>Roseobacteraceae</taxon>
        <taxon>Octadecabacter</taxon>
    </lineage>
</organism>
<reference evidence="1 2" key="1">
    <citation type="journal article" date="2013" name="PLoS ONE">
        <title>Poles Apart: Arctic and Antarctic Octadecabacter strains Share High Genome Plasticity and a New Type of Xanthorhodopsin.</title>
        <authorList>
            <person name="Vollmers J."/>
            <person name="Voget S."/>
            <person name="Dietrich S."/>
            <person name="Gollnow K."/>
            <person name="Smits M."/>
            <person name="Meyer K."/>
            <person name="Brinkhoff T."/>
            <person name="Simon M."/>
            <person name="Daniel R."/>
        </authorList>
    </citation>
    <scope>NUCLEOTIDE SEQUENCE [LARGE SCALE GENOMIC DNA]</scope>
    <source>
        <strain evidence="1 2">307</strain>
    </source>
</reference>
<gene>
    <name evidence="1" type="ORF">OAN307_c05010</name>
</gene>